<dbReference type="AlphaFoldDB" id="A0A7V7GN59"/>
<protein>
    <submittedName>
        <fullName evidence="1">Uncharacterized protein</fullName>
    </submittedName>
</protein>
<proteinExistence type="predicted"/>
<organism evidence="1 2">
    <name type="scientific">Halopseudomonas laoshanensis</name>
    <dbReference type="NCBI Taxonomy" id="2268758"/>
    <lineage>
        <taxon>Bacteria</taxon>
        <taxon>Pseudomonadati</taxon>
        <taxon>Pseudomonadota</taxon>
        <taxon>Gammaproteobacteria</taxon>
        <taxon>Pseudomonadales</taxon>
        <taxon>Pseudomonadaceae</taxon>
        <taxon>Halopseudomonas</taxon>
    </lineage>
</organism>
<reference evidence="1 2" key="1">
    <citation type="submission" date="2018-07" db="EMBL/GenBank/DDBJ databases">
        <title>Pseudomonas laoshanensis sp. nov., isolated from soil.</title>
        <authorList>
            <person name="Sun J."/>
            <person name="Yu L."/>
            <person name="Wang M."/>
            <person name="Zhang C."/>
        </authorList>
    </citation>
    <scope>NUCLEOTIDE SEQUENCE [LARGE SCALE GENOMIC DNA]</scope>
    <source>
        <strain evidence="1 2">Y22</strain>
    </source>
</reference>
<accession>A0A7V7GN59</accession>
<evidence type="ECO:0000313" key="1">
    <source>
        <dbReference type="EMBL" id="KAA0690831.1"/>
    </source>
</evidence>
<keyword evidence="2" id="KW-1185">Reference proteome</keyword>
<evidence type="ECO:0000313" key="2">
    <source>
        <dbReference type="Proteomes" id="UP000463138"/>
    </source>
</evidence>
<comment type="caution">
    <text evidence="1">The sequence shown here is derived from an EMBL/GenBank/DDBJ whole genome shotgun (WGS) entry which is preliminary data.</text>
</comment>
<name>A0A7V7GN59_9GAMM</name>
<dbReference type="Proteomes" id="UP000463138">
    <property type="component" value="Unassembled WGS sequence"/>
</dbReference>
<gene>
    <name evidence="1" type="ORF">DT594_17565</name>
</gene>
<sequence length="62" mass="6659">MGYTKVAFSRVEFEGRFQFGYFTHCADTFYAVAVGGDGYAGGVVAAVFEAAQSFDEDRGDVA</sequence>
<dbReference type="EMBL" id="QOVF01000009">
    <property type="protein sequence ID" value="KAA0690831.1"/>
    <property type="molecule type" value="Genomic_DNA"/>
</dbReference>